<dbReference type="InParanoid" id="Q5AQW8"/>
<reference evidence="2" key="2">
    <citation type="journal article" date="2009" name="Fungal Genet. Biol.">
        <title>The 2008 update of the Aspergillus nidulans genome annotation: a community effort.</title>
        <authorList>
            <person name="Wortman J.R."/>
            <person name="Gilsenan J.M."/>
            <person name="Joardar V."/>
            <person name="Deegan J."/>
            <person name="Clutterbuck J."/>
            <person name="Andersen M.R."/>
            <person name="Archer D."/>
            <person name="Bencina M."/>
            <person name="Braus G."/>
            <person name="Coutinho P."/>
            <person name="von Dohren H."/>
            <person name="Doonan J."/>
            <person name="Driessen A.J."/>
            <person name="Durek P."/>
            <person name="Espeso E."/>
            <person name="Fekete E."/>
            <person name="Flipphi M."/>
            <person name="Estrada C.G."/>
            <person name="Geysens S."/>
            <person name="Goldman G."/>
            <person name="de Groot P.W."/>
            <person name="Hansen K."/>
            <person name="Harris S.D."/>
            <person name="Heinekamp T."/>
            <person name="Helmstaedt K."/>
            <person name="Henrissat B."/>
            <person name="Hofmann G."/>
            <person name="Homan T."/>
            <person name="Horio T."/>
            <person name="Horiuchi H."/>
            <person name="James S."/>
            <person name="Jones M."/>
            <person name="Karaffa L."/>
            <person name="Karanyi Z."/>
            <person name="Kato M."/>
            <person name="Keller N."/>
            <person name="Kelly D.E."/>
            <person name="Kiel J.A."/>
            <person name="Kim J.M."/>
            <person name="van der Klei I.J."/>
            <person name="Klis F.M."/>
            <person name="Kovalchuk A."/>
            <person name="Krasevec N."/>
            <person name="Kubicek C.P."/>
            <person name="Liu B."/>
            <person name="Maccabe A."/>
            <person name="Meyer V."/>
            <person name="Mirabito P."/>
            <person name="Miskei M."/>
            <person name="Mos M."/>
            <person name="Mullins J."/>
            <person name="Nelson D.R."/>
            <person name="Nielsen J."/>
            <person name="Oakley B.R."/>
            <person name="Osmani S.A."/>
            <person name="Pakula T."/>
            <person name="Paszewski A."/>
            <person name="Paulsen I."/>
            <person name="Pilsyk S."/>
            <person name="Pocsi I."/>
            <person name="Punt P.J."/>
            <person name="Ram A.F."/>
            <person name="Ren Q."/>
            <person name="Robellet X."/>
            <person name="Robson G."/>
            <person name="Seiboth B."/>
            <person name="van Solingen P."/>
            <person name="Specht T."/>
            <person name="Sun J."/>
            <person name="Taheri-Talesh N."/>
            <person name="Takeshita N."/>
            <person name="Ussery D."/>
            <person name="vanKuyk P.A."/>
            <person name="Visser H."/>
            <person name="van de Vondervoort P.J."/>
            <person name="de Vries R.P."/>
            <person name="Walton J."/>
            <person name="Xiang X."/>
            <person name="Xiong Y."/>
            <person name="Zeng A.P."/>
            <person name="Brandt B.W."/>
            <person name="Cornell M.J."/>
            <person name="van den Hondel C.A."/>
            <person name="Visser J."/>
            <person name="Oliver S.G."/>
            <person name="Turner G."/>
        </authorList>
    </citation>
    <scope>GENOME REANNOTATION</scope>
    <source>
        <strain evidence="2">FGSC A4 / ATCC 38163 / CBS 112.46 / NRRL 194 / M139</strain>
    </source>
</reference>
<dbReference type="EMBL" id="BN001308">
    <property type="protein sequence ID" value="CBF87382.1"/>
    <property type="molecule type" value="Genomic_DNA"/>
</dbReference>
<dbReference type="GeneID" id="2867820"/>
<dbReference type="HOGENOM" id="CLU_2589739_0_0_1"/>
<dbReference type="Proteomes" id="UP000000560">
    <property type="component" value="Chromosome VIII"/>
</dbReference>
<accession>C8VQR5</accession>
<evidence type="ECO:0000313" key="2">
    <source>
        <dbReference type="Proteomes" id="UP000000560"/>
    </source>
</evidence>
<name>Q5AQW8_EMENI</name>
<gene>
    <name evidence="1" type="ORF">ANIA_09312</name>
</gene>
<sequence length="80" mass="8903">MITRDNASNNKIIASELYYTLKGNIAHILNLIVKDILQALKPGSNSLYLHSQHWQSSEFSVFGLITALNKGKNGRIFANS</sequence>
<dbReference type="KEGG" id="ani:ANIA_09312"/>
<dbReference type="RefSeq" id="XP_682581.1">
    <property type="nucleotide sequence ID" value="XM_677489.1"/>
</dbReference>
<organism evidence="1 2">
    <name type="scientific">Emericella nidulans (strain FGSC A4 / ATCC 38163 / CBS 112.46 / NRRL 194 / M139)</name>
    <name type="common">Aspergillus nidulans</name>
    <dbReference type="NCBI Taxonomy" id="227321"/>
    <lineage>
        <taxon>Eukaryota</taxon>
        <taxon>Fungi</taxon>
        <taxon>Dikarya</taxon>
        <taxon>Ascomycota</taxon>
        <taxon>Pezizomycotina</taxon>
        <taxon>Eurotiomycetes</taxon>
        <taxon>Eurotiomycetidae</taxon>
        <taxon>Eurotiales</taxon>
        <taxon>Aspergillaceae</taxon>
        <taxon>Aspergillus</taxon>
        <taxon>Aspergillus subgen. Nidulantes</taxon>
    </lineage>
</organism>
<evidence type="ECO:0000313" key="1">
    <source>
        <dbReference type="EMBL" id="CBF87382.1"/>
    </source>
</evidence>
<protein>
    <submittedName>
        <fullName evidence="1">Uncharacterized protein</fullName>
    </submittedName>
</protein>
<keyword evidence="2" id="KW-1185">Reference proteome</keyword>
<accession>Q5AQW8</accession>
<reference evidence="2" key="1">
    <citation type="journal article" date="2005" name="Nature">
        <title>Sequencing of Aspergillus nidulans and comparative analysis with A. fumigatus and A. oryzae.</title>
        <authorList>
            <person name="Galagan J.E."/>
            <person name="Calvo S.E."/>
            <person name="Cuomo C."/>
            <person name="Ma L.J."/>
            <person name="Wortman J.R."/>
            <person name="Batzoglou S."/>
            <person name="Lee S.I."/>
            <person name="Basturkmen M."/>
            <person name="Spevak C.C."/>
            <person name="Clutterbuck J."/>
            <person name="Kapitonov V."/>
            <person name="Jurka J."/>
            <person name="Scazzocchio C."/>
            <person name="Farman M."/>
            <person name="Butler J."/>
            <person name="Purcell S."/>
            <person name="Harris S."/>
            <person name="Braus G.H."/>
            <person name="Draht O."/>
            <person name="Busch S."/>
            <person name="D'Enfert C."/>
            <person name="Bouchier C."/>
            <person name="Goldman G.H."/>
            <person name="Bell-Pedersen D."/>
            <person name="Griffiths-Jones S."/>
            <person name="Doonan J.H."/>
            <person name="Yu J."/>
            <person name="Vienken K."/>
            <person name="Pain A."/>
            <person name="Freitag M."/>
            <person name="Selker E.U."/>
            <person name="Archer D.B."/>
            <person name="Penalva M.A."/>
            <person name="Oakley B.R."/>
            <person name="Momany M."/>
            <person name="Tanaka T."/>
            <person name="Kumagai T."/>
            <person name="Asai K."/>
            <person name="Machida M."/>
            <person name="Nierman W.C."/>
            <person name="Denning D.W."/>
            <person name="Caddick M."/>
            <person name="Hynes M."/>
            <person name="Paoletti M."/>
            <person name="Fischer R."/>
            <person name="Miller B."/>
            <person name="Dyer P."/>
            <person name="Sachs M.S."/>
            <person name="Osmani S.A."/>
            <person name="Birren B.W."/>
        </authorList>
    </citation>
    <scope>NUCLEOTIDE SEQUENCE [LARGE SCALE GENOMIC DNA]</scope>
    <source>
        <strain evidence="2">FGSC A4 / ATCC 38163 / CBS 112.46 / NRRL 194 / M139</strain>
    </source>
</reference>
<proteinExistence type="predicted"/>
<dbReference type="AlphaFoldDB" id="Q5AQW8"/>
<dbReference type="OrthoDB" id="4505704at2759"/>